<protein>
    <submittedName>
        <fullName evidence="1">Uncharacterized protein</fullName>
    </submittedName>
</protein>
<dbReference type="Proteomes" id="UP000637359">
    <property type="component" value="Unassembled WGS sequence"/>
</dbReference>
<accession>A0A923L6P1</accession>
<dbReference type="EMBL" id="JACOOL010000007">
    <property type="protein sequence ID" value="MBC5637360.1"/>
    <property type="molecule type" value="Genomic_DNA"/>
</dbReference>
<comment type="caution">
    <text evidence="1">The sequence shown here is derived from an EMBL/GenBank/DDBJ whole genome shotgun (WGS) entry which is preliminary data.</text>
</comment>
<reference evidence="1" key="1">
    <citation type="submission" date="2020-08" db="EMBL/GenBank/DDBJ databases">
        <title>Genome public.</title>
        <authorList>
            <person name="Liu C."/>
            <person name="Sun Q."/>
        </authorList>
    </citation>
    <scope>NUCLEOTIDE SEQUENCE</scope>
    <source>
        <strain evidence="1">BX22</strain>
    </source>
</reference>
<proteinExistence type="predicted"/>
<dbReference type="RefSeq" id="WP_186870069.1">
    <property type="nucleotide sequence ID" value="NZ_JACOOL010000007.1"/>
</dbReference>
<dbReference type="AlphaFoldDB" id="A0A923L6P1"/>
<name>A0A923L6P1_9BACI</name>
<sequence length="49" mass="5793">MNYDINRLIAEGRIKEMRDYAYQNNLVVSLKKVKQLNSQKVKPINKEVV</sequence>
<evidence type="ECO:0000313" key="1">
    <source>
        <dbReference type="EMBL" id="MBC5637360.1"/>
    </source>
</evidence>
<keyword evidence="2" id="KW-1185">Reference proteome</keyword>
<organism evidence="1 2">
    <name type="scientific">Ornithinibacillus hominis</name>
    <dbReference type="NCBI Taxonomy" id="2763055"/>
    <lineage>
        <taxon>Bacteria</taxon>
        <taxon>Bacillati</taxon>
        <taxon>Bacillota</taxon>
        <taxon>Bacilli</taxon>
        <taxon>Bacillales</taxon>
        <taxon>Bacillaceae</taxon>
        <taxon>Ornithinibacillus</taxon>
    </lineage>
</organism>
<gene>
    <name evidence="1" type="ORF">H8S33_11140</name>
</gene>
<evidence type="ECO:0000313" key="2">
    <source>
        <dbReference type="Proteomes" id="UP000637359"/>
    </source>
</evidence>